<dbReference type="SUPFAM" id="SSF48179">
    <property type="entry name" value="6-phosphogluconate dehydrogenase C-terminal domain-like"/>
    <property type="match status" value="1"/>
</dbReference>
<keyword evidence="11" id="KW-1185">Reference proteome</keyword>
<dbReference type="InterPro" id="IPR008927">
    <property type="entry name" value="6-PGluconate_DH-like_C_sf"/>
</dbReference>
<keyword evidence="4 7" id="KW-0560">Oxidoreductase</keyword>
<comment type="pathway">
    <text evidence="1">Nucleotide-sugar biosynthesis; UDP-alpha-D-glucuronate biosynthesis; UDP-alpha-D-glucuronate from UDP-alpha-D-glucose: step 1/1.</text>
</comment>
<comment type="catalytic activity">
    <reaction evidence="6 7">
        <text>UDP-alpha-D-glucose + 2 NAD(+) + H2O = UDP-alpha-D-glucuronate + 2 NADH + 3 H(+)</text>
        <dbReference type="Rhea" id="RHEA:23596"/>
        <dbReference type="ChEBI" id="CHEBI:15377"/>
        <dbReference type="ChEBI" id="CHEBI:15378"/>
        <dbReference type="ChEBI" id="CHEBI:57540"/>
        <dbReference type="ChEBI" id="CHEBI:57945"/>
        <dbReference type="ChEBI" id="CHEBI:58052"/>
        <dbReference type="ChEBI" id="CHEBI:58885"/>
        <dbReference type="EC" id="1.1.1.22"/>
    </reaction>
</comment>
<reference evidence="9" key="1">
    <citation type="journal article" date="2014" name="Int. J. Syst. Evol. Microbiol.">
        <title>Complete genome of a new Firmicutes species belonging to the dominant human colonic microbiota ('Ruminococcus bicirculans') reveals two chromosomes and a selective capacity to utilize plant glucans.</title>
        <authorList>
            <consortium name="NISC Comparative Sequencing Program"/>
            <person name="Wegmann U."/>
            <person name="Louis P."/>
            <person name="Goesmann A."/>
            <person name="Henrissat B."/>
            <person name="Duncan S.H."/>
            <person name="Flint H.J."/>
        </authorList>
    </citation>
    <scope>NUCLEOTIDE SEQUENCE</scope>
    <source>
        <strain evidence="9">JCM 9651</strain>
    </source>
</reference>
<evidence type="ECO:0000256" key="1">
    <source>
        <dbReference type="ARBA" id="ARBA00004701"/>
    </source>
</evidence>
<dbReference type="RefSeq" id="WP_345045476.1">
    <property type="nucleotide sequence ID" value="NZ_BAAAYL010000003.1"/>
</dbReference>
<accession>A0ABP6SNP6</accession>
<evidence type="ECO:0000256" key="2">
    <source>
        <dbReference type="ARBA" id="ARBA00006601"/>
    </source>
</evidence>
<dbReference type="EC" id="1.1.1.22" evidence="3 7"/>
<dbReference type="PIRSF" id="PIRSF000124">
    <property type="entry name" value="UDPglc_GDPman_dh"/>
    <property type="match status" value="1"/>
</dbReference>
<gene>
    <name evidence="9" type="primary">tuaD_1</name>
    <name evidence="10" type="synonym">tuaD_2</name>
    <name evidence="9" type="ORF">GCM10020367_70150</name>
    <name evidence="10" type="ORF">GCM10020367_70700</name>
</gene>
<dbReference type="EMBL" id="BAAAYL010000003">
    <property type="protein sequence ID" value="GAA3381036.1"/>
    <property type="molecule type" value="Genomic_DNA"/>
</dbReference>
<dbReference type="InterPro" id="IPR028357">
    <property type="entry name" value="UDPglc_DH_bac"/>
</dbReference>
<dbReference type="InterPro" id="IPR014026">
    <property type="entry name" value="UDP-Glc/GDP-Man_DH_dimer"/>
</dbReference>
<evidence type="ECO:0000256" key="4">
    <source>
        <dbReference type="ARBA" id="ARBA00023002"/>
    </source>
</evidence>
<dbReference type="InterPro" id="IPR001732">
    <property type="entry name" value="UDP-Glc/GDP-Man_DH_N"/>
</dbReference>
<dbReference type="Gene3D" id="3.40.50.720">
    <property type="entry name" value="NAD(P)-binding Rossmann-like Domain"/>
    <property type="match status" value="2"/>
</dbReference>
<dbReference type="Pfam" id="PF03720">
    <property type="entry name" value="UDPG_MGDP_dh_C"/>
    <property type="match status" value="1"/>
</dbReference>
<reference evidence="11" key="2">
    <citation type="journal article" date="2019" name="Int. J. Syst. Evol. Microbiol.">
        <title>The Global Catalogue of Microorganisms (GCM) 10K type strain sequencing project: providing services to taxonomists for standard genome sequencing and annotation.</title>
        <authorList>
            <consortium name="The Broad Institute Genomics Platform"/>
            <consortium name="The Broad Institute Genome Sequencing Center for Infectious Disease"/>
            <person name="Wu L."/>
            <person name="Ma J."/>
        </authorList>
    </citation>
    <scope>NUCLEOTIDE SEQUENCE [LARGE SCALE GENOMIC DNA]</scope>
    <source>
        <strain evidence="11">JCM 9651</strain>
    </source>
</reference>
<dbReference type="Pfam" id="PF03721">
    <property type="entry name" value="UDPG_MGDP_dh_N"/>
    <property type="match status" value="1"/>
</dbReference>
<dbReference type="SUPFAM" id="SSF52413">
    <property type="entry name" value="UDP-glucose/GDP-mannose dehydrogenase C-terminal domain"/>
    <property type="match status" value="1"/>
</dbReference>
<evidence type="ECO:0000313" key="10">
    <source>
        <dbReference type="EMBL" id="GAA3381036.1"/>
    </source>
</evidence>
<dbReference type="NCBIfam" id="TIGR03026">
    <property type="entry name" value="NDP-sugDHase"/>
    <property type="match status" value="1"/>
</dbReference>
<dbReference type="InterPro" id="IPR017476">
    <property type="entry name" value="UDP-Glc/GDP-Man"/>
</dbReference>
<evidence type="ECO:0000313" key="9">
    <source>
        <dbReference type="EMBL" id="GAA3380921.1"/>
    </source>
</evidence>
<reference evidence="9" key="3">
    <citation type="submission" date="2023-12" db="EMBL/GenBank/DDBJ databases">
        <authorList>
            <person name="Sun Q."/>
            <person name="Inoue M."/>
        </authorList>
    </citation>
    <scope>NUCLEOTIDE SEQUENCE</scope>
    <source>
        <strain evidence="9">JCM 9651</strain>
    </source>
</reference>
<dbReference type="SMART" id="SM00984">
    <property type="entry name" value="UDPG_MGDP_dh_C"/>
    <property type="match status" value="1"/>
</dbReference>
<dbReference type="SUPFAM" id="SSF51735">
    <property type="entry name" value="NAD(P)-binding Rossmann-fold domains"/>
    <property type="match status" value="1"/>
</dbReference>
<dbReference type="PIRSF" id="PIRSF500134">
    <property type="entry name" value="UDPglc_DH_bac"/>
    <property type="match status" value="1"/>
</dbReference>
<comment type="similarity">
    <text evidence="2 7">Belongs to the UDP-glucose/GDP-mannose dehydrogenase family.</text>
</comment>
<comment type="caution">
    <text evidence="9">The sequence shown here is derived from an EMBL/GenBank/DDBJ whole genome shotgun (WGS) entry which is preliminary data.</text>
</comment>
<name>A0ABP6SNP6_9ACTN</name>
<evidence type="ECO:0000256" key="5">
    <source>
        <dbReference type="ARBA" id="ARBA00023027"/>
    </source>
</evidence>
<feature type="domain" description="UDP-glucose/GDP-mannose dehydrogenase C-terminal" evidence="8">
    <location>
        <begin position="313"/>
        <end position="414"/>
    </location>
</feature>
<dbReference type="Gene3D" id="1.20.5.100">
    <property type="entry name" value="Cytochrome c1, transmembrane anchor, C-terminal"/>
    <property type="match status" value="1"/>
</dbReference>
<dbReference type="EMBL" id="BAAAYL010000003">
    <property type="protein sequence ID" value="GAA3380921.1"/>
    <property type="molecule type" value="Genomic_DNA"/>
</dbReference>
<evidence type="ECO:0000256" key="7">
    <source>
        <dbReference type="PIRNR" id="PIRNR000124"/>
    </source>
</evidence>
<dbReference type="PANTHER" id="PTHR43750">
    <property type="entry name" value="UDP-GLUCOSE 6-DEHYDROGENASE TUAD"/>
    <property type="match status" value="1"/>
</dbReference>
<evidence type="ECO:0000256" key="6">
    <source>
        <dbReference type="ARBA" id="ARBA00047473"/>
    </source>
</evidence>
<sequence length="436" mass="47009">MLEKRRIAVFGAGYIGLVTGACFAKLGHKVVVRDIQKERIDILHNGGVPIHEDGLGELVAENTDRLTFTLDAEEAVRDADVVYVCVDTPSTPSGDADLSRIFQVIDALRGARHLAAVVVKSTVPVGTGARVRAAMDRAGLQHVGYASNPEFTAEGQAVRDFMHPDRVVIGADDPEIAKLVAQLHEGVDGPVVEMDIPSAEMVKLAANALLATKISFTNEIATVCEATGADVEHVVRAVGLDHRLGPHYMRPGVGWGGSCFPKDSRALRAMASNSGYSFQMLSSVIEVNDLQPRRAVQRLKDELDGFLHDRTVALLGIAFKPGTDDVREAPSTILASRLLAEGAAVRCWDPLARPLDTVPWSSTTRYATPVEAMTGADAVIIVTDWPELRDVSWDRAAAAMARPLIFDGRNLLDPQRMGSLGFTYMSVGRRTVRGTA</sequence>
<dbReference type="Proteomes" id="UP001499990">
    <property type="component" value="Unassembled WGS sequence"/>
</dbReference>
<dbReference type="PANTHER" id="PTHR43750:SF3">
    <property type="entry name" value="UDP-GLUCOSE 6-DEHYDROGENASE TUAD"/>
    <property type="match status" value="1"/>
</dbReference>
<dbReference type="Pfam" id="PF00984">
    <property type="entry name" value="UDPG_MGDP_dh"/>
    <property type="match status" value="1"/>
</dbReference>
<proteinExistence type="inferred from homology"/>
<dbReference type="InterPro" id="IPR014027">
    <property type="entry name" value="UDP-Glc/GDP-Man_DH_C"/>
</dbReference>
<dbReference type="PROSITE" id="PS51257">
    <property type="entry name" value="PROKAR_LIPOPROTEIN"/>
    <property type="match status" value="1"/>
</dbReference>
<organism evidence="9 11">
    <name type="scientific">Streptomyces sannanensis</name>
    <dbReference type="NCBI Taxonomy" id="285536"/>
    <lineage>
        <taxon>Bacteria</taxon>
        <taxon>Bacillati</taxon>
        <taxon>Actinomycetota</taxon>
        <taxon>Actinomycetes</taxon>
        <taxon>Kitasatosporales</taxon>
        <taxon>Streptomycetaceae</taxon>
        <taxon>Streptomyces</taxon>
    </lineage>
</organism>
<evidence type="ECO:0000256" key="3">
    <source>
        <dbReference type="ARBA" id="ARBA00012954"/>
    </source>
</evidence>
<dbReference type="InterPro" id="IPR036291">
    <property type="entry name" value="NAD(P)-bd_dom_sf"/>
</dbReference>
<dbReference type="InterPro" id="IPR036220">
    <property type="entry name" value="UDP-Glc/GDP-Man_DH_C_sf"/>
</dbReference>
<evidence type="ECO:0000259" key="8">
    <source>
        <dbReference type="SMART" id="SM00984"/>
    </source>
</evidence>
<evidence type="ECO:0000313" key="11">
    <source>
        <dbReference type="Proteomes" id="UP001499990"/>
    </source>
</evidence>
<protein>
    <recommendedName>
        <fullName evidence="3 7">UDP-glucose 6-dehydrogenase</fullName>
        <ecNumber evidence="3 7">1.1.1.22</ecNumber>
    </recommendedName>
</protein>
<keyword evidence="5 7" id="KW-0520">NAD</keyword>